<organism evidence="1">
    <name type="scientific">Loa loa</name>
    <name type="common">Eye worm</name>
    <name type="synonym">Filaria loa</name>
    <dbReference type="NCBI Taxonomy" id="7209"/>
    <lineage>
        <taxon>Eukaryota</taxon>
        <taxon>Metazoa</taxon>
        <taxon>Ecdysozoa</taxon>
        <taxon>Nematoda</taxon>
        <taxon>Chromadorea</taxon>
        <taxon>Rhabditida</taxon>
        <taxon>Spirurina</taxon>
        <taxon>Spiruromorpha</taxon>
        <taxon>Filarioidea</taxon>
        <taxon>Onchocercidae</taxon>
        <taxon>Loa</taxon>
    </lineage>
</organism>
<dbReference type="KEGG" id="loa:LOAG_05177"/>
<dbReference type="GeneID" id="9942582"/>
<reference evidence="1" key="1">
    <citation type="submission" date="2012-04" db="EMBL/GenBank/DDBJ databases">
        <title>The Genome Sequence of Loa loa.</title>
        <authorList>
            <consortium name="The Broad Institute Genome Sequencing Platform"/>
            <consortium name="Broad Institute Genome Sequencing Center for Infectious Disease"/>
            <person name="Nutman T.B."/>
            <person name="Fink D.L."/>
            <person name="Russ C."/>
            <person name="Young S."/>
            <person name="Zeng Q."/>
            <person name="Gargeya S."/>
            <person name="Alvarado L."/>
            <person name="Berlin A."/>
            <person name="Chapman S.B."/>
            <person name="Chen Z."/>
            <person name="Freedman E."/>
            <person name="Gellesch M."/>
            <person name="Goldberg J."/>
            <person name="Griggs A."/>
            <person name="Gujja S."/>
            <person name="Heilman E.R."/>
            <person name="Heiman D."/>
            <person name="Howarth C."/>
            <person name="Mehta T."/>
            <person name="Neiman D."/>
            <person name="Pearson M."/>
            <person name="Roberts A."/>
            <person name="Saif S."/>
            <person name="Shea T."/>
            <person name="Shenoy N."/>
            <person name="Sisk P."/>
            <person name="Stolte C."/>
            <person name="Sykes S."/>
            <person name="White J."/>
            <person name="Yandava C."/>
            <person name="Haas B."/>
            <person name="Henn M.R."/>
            <person name="Nusbaum C."/>
            <person name="Birren B."/>
        </authorList>
    </citation>
    <scope>NUCLEOTIDE SEQUENCE [LARGE SCALE GENOMIC DNA]</scope>
</reference>
<sequence length="123" mass="14267">MDISVAISTYEKIEIKKDVICQMKYSIPFSLTKQGEIFLAPYSNIERLLPLEFQQTNAVLFATCDNRTFHNLFLAIELSTKFDQVLIKKKQFFGNILGITVFFVQENAIQKFHFKSQQNFGKS</sequence>
<name>A0A1S0U1B4_LOALO</name>
<evidence type="ECO:0000313" key="1">
    <source>
        <dbReference type="EMBL" id="EFO23307.1"/>
    </source>
</evidence>
<proteinExistence type="predicted"/>
<dbReference type="CTD" id="9942582"/>
<accession>A0A1S0U1B4</accession>
<gene>
    <name evidence="1" type="ORF">LOAG_05177</name>
</gene>
<dbReference type="RefSeq" id="XP_003140762.1">
    <property type="nucleotide sequence ID" value="XM_003140714.1"/>
</dbReference>
<dbReference type="AlphaFoldDB" id="A0A1S0U1B4"/>
<dbReference type="EMBL" id="JH712108">
    <property type="protein sequence ID" value="EFO23307.1"/>
    <property type="molecule type" value="Genomic_DNA"/>
</dbReference>
<protein>
    <submittedName>
        <fullName evidence="1">Uncharacterized protein</fullName>
    </submittedName>
</protein>
<dbReference type="InParanoid" id="A0A1S0U1B4"/>